<dbReference type="PANTHER" id="PTHR37813:SF1">
    <property type="entry name" value="FELS-2 PROPHAGE PROTEIN"/>
    <property type="match status" value="1"/>
</dbReference>
<keyword evidence="3" id="KW-1185">Reference proteome</keyword>
<feature type="transmembrane region" description="Helical" evidence="1">
    <location>
        <begin position="359"/>
        <end position="382"/>
    </location>
</feature>
<name>A0ABM7WJW0_9ACTN</name>
<organism evidence="2 3">
    <name type="scientific">Raoultibacter timonensis</name>
    <dbReference type="NCBI Taxonomy" id="1907662"/>
    <lineage>
        <taxon>Bacteria</taxon>
        <taxon>Bacillati</taxon>
        <taxon>Actinomycetota</taxon>
        <taxon>Coriobacteriia</taxon>
        <taxon>Eggerthellales</taxon>
        <taxon>Eggerthellaceae</taxon>
        <taxon>Raoultibacter</taxon>
    </lineage>
</organism>
<evidence type="ECO:0000313" key="2">
    <source>
        <dbReference type="EMBL" id="BDE96625.1"/>
    </source>
</evidence>
<feature type="transmembrane region" description="Helical" evidence="1">
    <location>
        <begin position="235"/>
        <end position="263"/>
    </location>
</feature>
<gene>
    <name evidence="2" type="ORF">CE91St30_19580</name>
</gene>
<keyword evidence="1" id="KW-0812">Transmembrane</keyword>
<dbReference type="InterPro" id="IPR016024">
    <property type="entry name" value="ARM-type_fold"/>
</dbReference>
<dbReference type="EMBL" id="AP025564">
    <property type="protein sequence ID" value="BDE96625.1"/>
    <property type="molecule type" value="Genomic_DNA"/>
</dbReference>
<protein>
    <recommendedName>
        <fullName evidence="4">Phage-related protein</fullName>
    </recommendedName>
</protein>
<reference evidence="2 3" key="1">
    <citation type="submission" date="2022-01" db="EMBL/GenBank/DDBJ databases">
        <title>Novel bile acid biosynthetic pathways are enriched in the microbiome of centenarians.</title>
        <authorList>
            <person name="Sato Y."/>
            <person name="Atarashi K."/>
            <person name="Plichta R.D."/>
            <person name="Arai Y."/>
            <person name="Sasajima S."/>
            <person name="Kearney M.S."/>
            <person name="Suda W."/>
            <person name="Takeshita K."/>
            <person name="Sasaki T."/>
            <person name="Okamoto S."/>
            <person name="Skelly N.A."/>
            <person name="Okamura Y."/>
            <person name="Vlamakis H."/>
            <person name="Li Y."/>
            <person name="Tanoue T."/>
            <person name="Takei H."/>
            <person name="Nittono H."/>
            <person name="Narushima S."/>
            <person name="Irie J."/>
            <person name="Itoh H."/>
            <person name="Moriya K."/>
            <person name="Sugiura Y."/>
            <person name="Suematsu M."/>
            <person name="Moritoki N."/>
            <person name="Shibata S."/>
            <person name="Littman R.D."/>
            <person name="Fischbach A.M."/>
            <person name="Uwamino Y."/>
            <person name="Inoue T."/>
            <person name="Honda A."/>
            <person name="Hattori M."/>
            <person name="Murai T."/>
            <person name="Xavier J.R."/>
            <person name="Hirose N."/>
            <person name="Honda K."/>
        </authorList>
    </citation>
    <scope>NUCLEOTIDE SEQUENCE [LARGE SCALE GENOMIC DNA]</scope>
    <source>
        <strain evidence="2 3">CE91-St30</strain>
    </source>
</reference>
<dbReference type="SUPFAM" id="SSF48371">
    <property type="entry name" value="ARM repeat"/>
    <property type="match status" value="1"/>
</dbReference>
<sequence length="622" mass="63691">MATDIGNAYLTIVPSIGDVQKQLEAQLGSIDLSKSGEELWGSVSRGIRDSLSSVALEPDLANQLQKLTEEVQTMVDGSAGALASLSATVAKEFDGIVETVSGSPVAAFVQLAMELSGPISEVVTKVSEIGATFSSVKERIAGLSSAFKAAGGGFSGLKAVLGTFISPVTLVVAALAVLAAGFLFLMATNEGFRDTVMGLVGSIGESLAPILDVVGQAVSNLITTVLPMLNSMLTLLLPVIGQICIVILELVAALAPIIAALVTELVSIIGTIIELVVLAAATMLTAIVPVIAAILTAIQENMPMIQMIVTTVMNAIMAVIQTVWPLIQAIIETAMAIIQSVINIVTAAMAGNWQGVWEGILALVDTVWIGIQNIVGIAIGILQGAIGAGLDFIQGIWDGAWAAIGALLQGAWDGICSAVEVGISMAVGLVGGLPDQALSALGDIGAFLYNAGSDLIQGFINGITAAGDWVINTVRSLCDDALGAVKAFFGIASPSRVMARMGGYVGDGFAEGIAASAPSVVRAMDEVGADVAASAAKAASDIERSFTVEPDTMIEPFNSPSWQGSMQYGFAWGEPEASSATGAKIDELIGAVRQLHGSLGGIIAANAPSIGRRDFRRVVSAL</sequence>
<feature type="transmembrane region" description="Helical" evidence="1">
    <location>
        <begin position="207"/>
        <end position="229"/>
    </location>
</feature>
<proteinExistence type="predicted"/>
<dbReference type="Proteomes" id="UP001320544">
    <property type="component" value="Chromosome"/>
</dbReference>
<evidence type="ECO:0000256" key="1">
    <source>
        <dbReference type="SAM" id="Phobius"/>
    </source>
</evidence>
<feature type="transmembrane region" description="Helical" evidence="1">
    <location>
        <begin position="304"/>
        <end position="327"/>
    </location>
</feature>
<feature type="transmembrane region" description="Helical" evidence="1">
    <location>
        <begin position="164"/>
        <end position="186"/>
    </location>
</feature>
<dbReference type="PANTHER" id="PTHR37813">
    <property type="entry name" value="FELS-2 PROPHAGE PROTEIN"/>
    <property type="match status" value="1"/>
</dbReference>
<evidence type="ECO:0008006" key="4">
    <source>
        <dbReference type="Google" id="ProtNLM"/>
    </source>
</evidence>
<keyword evidence="1" id="KW-1133">Transmembrane helix</keyword>
<dbReference type="RefSeq" id="WP_244385869.1">
    <property type="nucleotide sequence ID" value="NZ_AP025564.1"/>
</dbReference>
<accession>A0ABM7WJW0</accession>
<evidence type="ECO:0000313" key="3">
    <source>
        <dbReference type="Proteomes" id="UP001320544"/>
    </source>
</evidence>
<feature type="transmembrane region" description="Helical" evidence="1">
    <location>
        <begin position="334"/>
        <end position="353"/>
    </location>
</feature>
<keyword evidence="1" id="KW-0472">Membrane</keyword>
<feature type="transmembrane region" description="Helical" evidence="1">
    <location>
        <begin position="275"/>
        <end position="298"/>
    </location>
</feature>